<evidence type="ECO:0000256" key="1">
    <source>
        <dbReference type="SAM" id="Phobius"/>
    </source>
</evidence>
<dbReference type="OrthoDB" id="300641at2759"/>
<organism evidence="3 4">
    <name type="scientific">Giardia intestinalis (strain P15)</name>
    <name type="common">Giardia lamblia</name>
    <dbReference type="NCBI Taxonomy" id="658858"/>
    <lineage>
        <taxon>Eukaryota</taxon>
        <taxon>Metamonada</taxon>
        <taxon>Diplomonadida</taxon>
        <taxon>Hexamitidae</taxon>
        <taxon>Giardiinae</taxon>
        <taxon>Giardia</taxon>
    </lineage>
</organism>
<dbReference type="PANTHER" id="PTHR23275">
    <property type="entry name" value="CABRIOLET.-RELATED"/>
    <property type="match status" value="1"/>
</dbReference>
<dbReference type="VEuPathDB" id="GiardiaDB:GLP15_941"/>
<dbReference type="InterPro" id="IPR052798">
    <property type="entry name" value="Giardia_VSA"/>
</dbReference>
<name>E1EZD7_GIAIA</name>
<feature type="domain" description="EGF-like" evidence="2">
    <location>
        <begin position="160"/>
        <end position="191"/>
    </location>
</feature>
<dbReference type="InterPro" id="IPR005127">
    <property type="entry name" value="Giardia_VSP"/>
</dbReference>
<dbReference type="InterPro" id="IPR006212">
    <property type="entry name" value="Furin_repeat"/>
</dbReference>
<dbReference type="AlphaFoldDB" id="E1EZD7"/>
<proteinExistence type="predicted"/>
<dbReference type="OMA" id="GRETTIC"/>
<dbReference type="InterPro" id="IPR000742">
    <property type="entry name" value="EGF"/>
</dbReference>
<dbReference type="Gene3D" id="2.10.220.10">
    <property type="entry name" value="Hormone Receptor, Insulin-like Growth Factor Receptor 1, Chain A, domain 2"/>
    <property type="match status" value="1"/>
</dbReference>
<keyword evidence="1" id="KW-0812">Transmembrane</keyword>
<protein>
    <submittedName>
        <fullName evidence="3">VSP</fullName>
    </submittedName>
</protein>
<feature type="domain" description="EGF-like" evidence="2">
    <location>
        <begin position="12"/>
        <end position="51"/>
    </location>
</feature>
<evidence type="ECO:0000313" key="4">
    <source>
        <dbReference type="Proteomes" id="UP000008974"/>
    </source>
</evidence>
<dbReference type="SUPFAM" id="SSF57184">
    <property type="entry name" value="Growth factor receptor domain"/>
    <property type="match status" value="1"/>
</dbReference>
<evidence type="ECO:0000259" key="2">
    <source>
        <dbReference type="SMART" id="SM00181"/>
    </source>
</evidence>
<feature type="domain" description="EGF-like" evidence="2">
    <location>
        <begin position="53"/>
        <end position="92"/>
    </location>
</feature>
<accession>E1EZD7</accession>
<dbReference type="EMBL" id="ACVC01000096">
    <property type="protein sequence ID" value="EFO64395.1"/>
    <property type="molecule type" value="Genomic_DNA"/>
</dbReference>
<gene>
    <name evidence="3" type="ORF">GLP15_941</name>
</gene>
<dbReference type="SMART" id="SM00181">
    <property type="entry name" value="EGF"/>
    <property type="match status" value="3"/>
</dbReference>
<keyword evidence="1" id="KW-1133">Transmembrane helix</keyword>
<reference evidence="3 4" key="1">
    <citation type="journal article" date="2010" name="BMC Genomics">
        <title>Genome analysis and comparative genomics of a Giardia intestinalis assemblage E isolate.</title>
        <authorList>
            <person name="Jerlstrom-Hultqvist J."/>
            <person name="Franzen O."/>
            <person name="Ankarklev J."/>
            <person name="Xu F."/>
            <person name="Nohynkova E."/>
            <person name="Andersson J.O."/>
            <person name="Svard S.G."/>
            <person name="Andersson B."/>
        </authorList>
    </citation>
    <scope>NUCLEOTIDE SEQUENCE [LARGE SCALE GENOMIC DNA]</scope>
    <source>
        <strain evidence="3 4">P15</strain>
    </source>
</reference>
<dbReference type="InterPro" id="IPR009030">
    <property type="entry name" value="Growth_fac_rcpt_cys_sf"/>
</dbReference>
<sequence>MYASSSGNICKPCHTSCAECTAYARGEDSCTACYLGFVLRKGSSEATGTCIPECTGKYAENCEENMCSAVIWGSKYCSKCKTGFVPVDGICVSSTARAPTGCIPGDGVCTACTDSYFLQSGGCYQSTAFPGNKLCTTASQGKCTSCANGQQADNQGSCPACSSICATCVSGSPYQCQTCLPGFYRSEINCIRCSGNDNGITGIANCLTCAPPPSGQGSVICYVKKDGTSDGDDSTGGSTNKSGLSTGAIVGIAVAVVLVVVGLIGFLCWWFIHRRKARF</sequence>
<keyword evidence="1" id="KW-0472">Membrane</keyword>
<dbReference type="PANTHER" id="PTHR23275:SF100">
    <property type="entry name" value="EGF-LIKE DOMAIN-CONTAINING PROTEIN"/>
    <property type="match status" value="1"/>
</dbReference>
<dbReference type="Pfam" id="PF03302">
    <property type="entry name" value="VSP"/>
    <property type="match status" value="1"/>
</dbReference>
<dbReference type="SMART" id="SM00261">
    <property type="entry name" value="FU"/>
    <property type="match status" value="2"/>
</dbReference>
<comment type="caution">
    <text evidence="3">The sequence shown here is derived from an EMBL/GenBank/DDBJ whole genome shotgun (WGS) entry which is preliminary data.</text>
</comment>
<evidence type="ECO:0000313" key="3">
    <source>
        <dbReference type="EMBL" id="EFO64395.1"/>
    </source>
</evidence>
<feature type="transmembrane region" description="Helical" evidence="1">
    <location>
        <begin position="248"/>
        <end position="272"/>
    </location>
</feature>
<dbReference type="Proteomes" id="UP000008974">
    <property type="component" value="Unassembled WGS sequence"/>
</dbReference>